<accession>A0ABX1GKH5</accession>
<reference evidence="2 3" key="1">
    <citation type="submission" date="2020-04" db="EMBL/GenBank/DDBJ databases">
        <authorList>
            <person name="Yoon J."/>
        </authorList>
    </citation>
    <scope>NUCLEOTIDE SEQUENCE [LARGE SCALE GENOMIC DNA]</scope>
    <source>
        <strain evidence="2 3">KMU-166</strain>
    </source>
</reference>
<dbReference type="Pfam" id="PF07110">
    <property type="entry name" value="EthD"/>
    <property type="match status" value="1"/>
</dbReference>
<evidence type="ECO:0000313" key="3">
    <source>
        <dbReference type="Proteomes" id="UP000765845"/>
    </source>
</evidence>
<comment type="caution">
    <text evidence="2">The sequence shown here is derived from an EMBL/GenBank/DDBJ whole genome shotgun (WGS) entry which is preliminary data.</text>
</comment>
<name>A0ABX1GKH5_9GAMM</name>
<gene>
    <name evidence="2" type="ORF">HCU74_14655</name>
</gene>
<dbReference type="InterPro" id="IPR009799">
    <property type="entry name" value="EthD_dom"/>
</dbReference>
<dbReference type="NCBIfam" id="TIGR02118">
    <property type="entry name" value="EthD family reductase"/>
    <property type="match status" value="1"/>
</dbReference>
<dbReference type="RefSeq" id="WP_168451169.1">
    <property type="nucleotide sequence ID" value="NZ_JAAWWK010000005.1"/>
</dbReference>
<proteinExistence type="predicted"/>
<feature type="domain" description="EthD" evidence="1">
    <location>
        <begin position="17"/>
        <end position="91"/>
    </location>
</feature>
<dbReference type="Gene3D" id="3.30.70.100">
    <property type="match status" value="1"/>
</dbReference>
<dbReference type="PANTHER" id="PTHR40260">
    <property type="entry name" value="BLR8190 PROTEIN"/>
    <property type="match status" value="1"/>
</dbReference>
<keyword evidence="3" id="KW-1185">Reference proteome</keyword>
<dbReference type="SUPFAM" id="SSF54909">
    <property type="entry name" value="Dimeric alpha+beta barrel"/>
    <property type="match status" value="1"/>
</dbReference>
<protein>
    <submittedName>
        <fullName evidence="2">EthD family reductase</fullName>
    </submittedName>
</protein>
<organism evidence="2 3">
    <name type="scientific">Spongiibacter thalassae</name>
    <dbReference type="NCBI Taxonomy" id="2721624"/>
    <lineage>
        <taxon>Bacteria</taxon>
        <taxon>Pseudomonadati</taxon>
        <taxon>Pseudomonadota</taxon>
        <taxon>Gammaproteobacteria</taxon>
        <taxon>Cellvibrionales</taxon>
        <taxon>Spongiibacteraceae</taxon>
        <taxon>Spongiibacter</taxon>
    </lineage>
</organism>
<sequence length="105" mass="11747">MIKVSISYKYEENANFDHAYYSAQHLPMVKSLLGDACIKYEIDKGVCGPMPGSAPDIIAACHLYTESTEKFYQAFSAVQKEILRDVKNYTEITPAMQVNEVSASE</sequence>
<dbReference type="EMBL" id="JAAWWK010000005">
    <property type="protein sequence ID" value="NKI18654.1"/>
    <property type="molecule type" value="Genomic_DNA"/>
</dbReference>
<dbReference type="PANTHER" id="PTHR40260:SF2">
    <property type="entry name" value="BLR8190 PROTEIN"/>
    <property type="match status" value="1"/>
</dbReference>
<evidence type="ECO:0000313" key="2">
    <source>
        <dbReference type="EMBL" id="NKI18654.1"/>
    </source>
</evidence>
<dbReference type="Proteomes" id="UP000765845">
    <property type="component" value="Unassembled WGS sequence"/>
</dbReference>
<evidence type="ECO:0000259" key="1">
    <source>
        <dbReference type="Pfam" id="PF07110"/>
    </source>
</evidence>
<dbReference type="InterPro" id="IPR011008">
    <property type="entry name" value="Dimeric_a/b-barrel"/>
</dbReference>